<keyword evidence="2" id="KW-0449">Lipoprotein</keyword>
<accession>A0ABR6H8K8</accession>
<organism evidence="2 3">
    <name type="scientific">Aminobacter aminovorans</name>
    <name type="common">Chelatobacter heintzii</name>
    <dbReference type="NCBI Taxonomy" id="83263"/>
    <lineage>
        <taxon>Bacteria</taxon>
        <taxon>Pseudomonadati</taxon>
        <taxon>Pseudomonadota</taxon>
        <taxon>Alphaproteobacteria</taxon>
        <taxon>Hyphomicrobiales</taxon>
        <taxon>Phyllobacteriaceae</taxon>
        <taxon>Aminobacter</taxon>
    </lineage>
</organism>
<feature type="chain" id="PRO_5046186150" evidence="1">
    <location>
        <begin position="21"/>
        <end position="59"/>
    </location>
</feature>
<evidence type="ECO:0000313" key="2">
    <source>
        <dbReference type="EMBL" id="MBB3706820.1"/>
    </source>
</evidence>
<dbReference type="EMBL" id="JACICB010000011">
    <property type="protein sequence ID" value="MBB3706820.1"/>
    <property type="molecule type" value="Genomic_DNA"/>
</dbReference>
<keyword evidence="1" id="KW-0732">Signal</keyword>
<dbReference type="Proteomes" id="UP000577697">
    <property type="component" value="Unassembled WGS sequence"/>
</dbReference>
<evidence type="ECO:0000313" key="3">
    <source>
        <dbReference type="Proteomes" id="UP000577697"/>
    </source>
</evidence>
<evidence type="ECO:0000256" key="1">
    <source>
        <dbReference type="SAM" id="SignalP"/>
    </source>
</evidence>
<gene>
    <name evidence="2" type="ORF">FHS67_003147</name>
</gene>
<feature type="signal peptide" evidence="1">
    <location>
        <begin position="1"/>
        <end position="20"/>
    </location>
</feature>
<name>A0ABR6H8K8_AMIAI</name>
<reference evidence="2 3" key="1">
    <citation type="submission" date="2020-08" db="EMBL/GenBank/DDBJ databases">
        <title>Genomic Encyclopedia of Type Strains, Phase IV (KMG-IV): sequencing the most valuable type-strain genomes for metagenomic binning, comparative biology and taxonomic classification.</title>
        <authorList>
            <person name="Goeker M."/>
        </authorList>
    </citation>
    <scope>NUCLEOTIDE SEQUENCE [LARGE SCALE GENOMIC DNA]</scope>
    <source>
        <strain evidence="2 3">DSM 10368</strain>
    </source>
</reference>
<proteinExistence type="predicted"/>
<dbReference type="RefSeq" id="WP_067954483.1">
    <property type="nucleotide sequence ID" value="NZ_CP015005.1"/>
</dbReference>
<protein>
    <submittedName>
        <fullName evidence="2">Small lipoprotein YifL</fullName>
    </submittedName>
</protein>
<sequence>MKLLAALLALAILPACGTRAPVPPATVAAPPAAVQPAVEPLPAGVKPLTVEQDEQISQG</sequence>
<keyword evidence="3" id="KW-1185">Reference proteome</keyword>
<comment type="caution">
    <text evidence="2">The sequence shown here is derived from an EMBL/GenBank/DDBJ whole genome shotgun (WGS) entry which is preliminary data.</text>
</comment>